<dbReference type="HOGENOM" id="CLU_1348960_0_0_1"/>
<evidence type="ECO:0000313" key="1">
    <source>
        <dbReference type="EMBL" id="EPT01272.1"/>
    </source>
</evidence>
<organism evidence="1 2">
    <name type="scientific">Fomitopsis schrenkii</name>
    <name type="common">Brown rot fungus</name>
    <dbReference type="NCBI Taxonomy" id="2126942"/>
    <lineage>
        <taxon>Eukaryota</taxon>
        <taxon>Fungi</taxon>
        <taxon>Dikarya</taxon>
        <taxon>Basidiomycota</taxon>
        <taxon>Agaricomycotina</taxon>
        <taxon>Agaricomycetes</taxon>
        <taxon>Polyporales</taxon>
        <taxon>Fomitopsis</taxon>
    </lineage>
</organism>
<name>S8E8G2_FOMSC</name>
<proteinExistence type="predicted"/>
<dbReference type="AlphaFoldDB" id="S8E8G2"/>
<reference evidence="1 2" key="1">
    <citation type="journal article" date="2012" name="Science">
        <title>The Paleozoic origin of enzymatic lignin decomposition reconstructed from 31 fungal genomes.</title>
        <authorList>
            <person name="Floudas D."/>
            <person name="Binder M."/>
            <person name="Riley R."/>
            <person name="Barry K."/>
            <person name="Blanchette R.A."/>
            <person name="Henrissat B."/>
            <person name="Martinez A.T."/>
            <person name="Otillar R."/>
            <person name="Spatafora J.W."/>
            <person name="Yadav J.S."/>
            <person name="Aerts A."/>
            <person name="Benoit I."/>
            <person name="Boyd A."/>
            <person name="Carlson A."/>
            <person name="Copeland A."/>
            <person name="Coutinho P.M."/>
            <person name="de Vries R.P."/>
            <person name="Ferreira P."/>
            <person name="Findley K."/>
            <person name="Foster B."/>
            <person name="Gaskell J."/>
            <person name="Glotzer D."/>
            <person name="Gorecki P."/>
            <person name="Heitman J."/>
            <person name="Hesse C."/>
            <person name="Hori C."/>
            <person name="Igarashi K."/>
            <person name="Jurgens J.A."/>
            <person name="Kallen N."/>
            <person name="Kersten P."/>
            <person name="Kohler A."/>
            <person name="Kuees U."/>
            <person name="Kumar T.K.A."/>
            <person name="Kuo A."/>
            <person name="LaButti K."/>
            <person name="Larrondo L.F."/>
            <person name="Lindquist E."/>
            <person name="Ling A."/>
            <person name="Lombard V."/>
            <person name="Lucas S."/>
            <person name="Lundell T."/>
            <person name="Martin R."/>
            <person name="McLaughlin D.J."/>
            <person name="Morgenstern I."/>
            <person name="Morin E."/>
            <person name="Murat C."/>
            <person name="Nagy L.G."/>
            <person name="Nolan M."/>
            <person name="Ohm R.A."/>
            <person name="Patyshakuliyeva A."/>
            <person name="Rokas A."/>
            <person name="Ruiz-Duenas F.J."/>
            <person name="Sabat G."/>
            <person name="Salamov A."/>
            <person name="Samejima M."/>
            <person name="Schmutz J."/>
            <person name="Slot J.C."/>
            <person name="St John F."/>
            <person name="Stenlid J."/>
            <person name="Sun H."/>
            <person name="Sun S."/>
            <person name="Syed K."/>
            <person name="Tsang A."/>
            <person name="Wiebenga A."/>
            <person name="Young D."/>
            <person name="Pisabarro A."/>
            <person name="Eastwood D.C."/>
            <person name="Martin F."/>
            <person name="Cullen D."/>
            <person name="Grigoriev I.V."/>
            <person name="Hibbett D.S."/>
        </authorList>
    </citation>
    <scope>NUCLEOTIDE SEQUENCE</scope>
    <source>
        <strain evidence="2">FP-58527</strain>
    </source>
</reference>
<gene>
    <name evidence="1" type="ORF">FOMPIDRAFT_1016013</name>
</gene>
<protein>
    <submittedName>
        <fullName evidence="1">Uncharacterized protein</fullName>
    </submittedName>
</protein>
<dbReference type="Proteomes" id="UP000015241">
    <property type="component" value="Unassembled WGS sequence"/>
</dbReference>
<dbReference type="EMBL" id="KE504143">
    <property type="protein sequence ID" value="EPT01272.1"/>
    <property type="molecule type" value="Genomic_DNA"/>
</dbReference>
<evidence type="ECO:0000313" key="2">
    <source>
        <dbReference type="Proteomes" id="UP000015241"/>
    </source>
</evidence>
<dbReference type="OrthoDB" id="112668at2759"/>
<keyword evidence="2" id="KW-1185">Reference proteome</keyword>
<accession>S8E8G2</accession>
<dbReference type="InParanoid" id="S8E8G2"/>
<sequence>MASKQGGEHDHWRMKLNNTIQANRALGAVNWEVTPAPGTQHQGPWTAVVTTGRQQLAASSMVGAVAAVKALRRKLPLAKPTKKLLRGSVEIECLSTLALGVVQAASEPAAKWALSAGIRVEWTRRGAVSKLRSPSLTAYASPPSLMRRARHVGADSEYGRRDRLPKQTLREWREEGLLCGLPGGLDGFTEPCKNARMTWEAIA</sequence>